<dbReference type="InterPro" id="IPR013103">
    <property type="entry name" value="RVT_2"/>
</dbReference>
<reference evidence="3" key="1">
    <citation type="journal article" date="2019" name="Sci. Rep.">
        <title>Draft genome of Tanacetum cinerariifolium, the natural source of mosquito coil.</title>
        <authorList>
            <person name="Yamashiro T."/>
            <person name="Shiraishi A."/>
            <person name="Satake H."/>
            <person name="Nakayama K."/>
        </authorList>
    </citation>
    <scope>NUCLEOTIDE SEQUENCE</scope>
</reference>
<dbReference type="EMBL" id="BKCJ010002725">
    <property type="protein sequence ID" value="GEU50508.1"/>
    <property type="molecule type" value="Genomic_DNA"/>
</dbReference>
<evidence type="ECO:0000256" key="1">
    <source>
        <dbReference type="SAM" id="MobiDB-lite"/>
    </source>
</evidence>
<name>A0A6L2KM42_TANCI</name>
<dbReference type="SUPFAM" id="SSF56672">
    <property type="entry name" value="DNA/RNA polymerases"/>
    <property type="match status" value="1"/>
</dbReference>
<sequence>MIDYALRDVIKNGATLPKTKFMEGVMTEMPITTAEEKDQRRLEVKAKSTLMMGIINEHQLKFNSIKDAKKLQKLVSELELLDEKLSQEDVNQKLLRSLSPEWNTHAVVWKNKADLDTMSMDNLYKNLKVTNGAVNTTQAVKTAYEISTASTQVNVAYSTNIDNLSDAFICAFFSSQPNSYQLVHEDLQQIRLGDMEEMNLRWQMAMLTMRARRFLKNTERKLTVNGNETIGFDKSKSDQAKERPNYALMAFSSSSSNSKVSNDSICSKSCLETVKLLKSQNDQLIKDLKKSELMVLGYNIGHFMPPTPDLSFTGLDEFVNEPVVENYKAMSSKEELKVGRKYDDAPSIEEWVSDDEEEDMSQPKIEKKIVRPSIVKIEFVKSKQQQKTARKTVKQVEQHSQNTHSPRGNQNYKEIDGRYVSFGGNPKGGKITGKEAVSTACYVQNRVLVVKPHNKTPYELFHGKTPTLSFMRPFRCHVTILNTIDHLGKFNGKDNEDPKSSYDDGFKPSSDDGNKIDEDQEKEDNGNNTNNVNTADNVNVVSLTVNAAGTNEVNAIKEEVYICQPPGFEDPYFVDKVYKVKKALYGLHQAPRAWFTKVKTASTPMETQKPLLKDEDGEELDVHMYRAIYKELDDSLVRASTPASSLEAEQDSGSGPWCQETTGDTTAQTRVLDLKKTKTTQHNEIVSLKRRVKKLKKKNRSRTHRLKRLYKVVLTARVESSSNEENLGEDASKQGRIDADEEITLLIIDDARVSAAGDIVSTASIPVSTASAVTTEKGINIQELGKSTPTKSSQQSHDKGKGIMIEPVKPMKRKDQIKLNEEAALKLQAAFDEEEILAREKAKKISDKVTPLVTSTTHIAVTGMMEVALCTLRMLTSILTLHLSLIRSNYSKVSSSPLSLVPIILALVLELTVGPILVFSIFILLKDSILEPKNFKQAITKPSWIDSIQEEIHKFERIQVWELVSCLDKVFLIKLKWIYKVKMDEFGGVLKNKAGLVSQRFMQEEGINFEKSFAPVARIKAIHIFIANADHKNMTIFQMYVKTAFLNGELKEEVYVSQPKGFVDQDNPSHVYKLKKALYSVKQAPRAWYDMMSSFLISQHFSKCAVDLTLFTRKAGNDLLLIQIYVDDIIFASTNTATCNEFANKTTTKFKMSMMGPMSFFLGLQISQSPRGIFLNQSKYASKIVKKYGMLTSDTVDTPMVEKSKPDKDLQGKPVYATLYRGMIGSLMYLNFSRPDLIYAVCLCSQYQAKPTEKNLNTVKRIFRYLKGTINMGHWYSKDIDMSLAAYADADHPRCQDTRRYTSGSA</sequence>
<protein>
    <submittedName>
        <fullName evidence="3">Retrovirus-related Pol polyprotein from transposon TNT 1-94</fullName>
    </submittedName>
</protein>
<feature type="compositionally biased region" description="Basic and acidic residues" evidence="1">
    <location>
        <begin position="487"/>
        <end position="517"/>
    </location>
</feature>
<feature type="compositionally biased region" description="Polar residues" evidence="1">
    <location>
        <begin position="398"/>
        <end position="412"/>
    </location>
</feature>
<dbReference type="PANTHER" id="PTHR11439:SF495">
    <property type="entry name" value="REVERSE TRANSCRIPTASE, RNA-DEPENDENT DNA POLYMERASE-RELATED"/>
    <property type="match status" value="1"/>
</dbReference>
<comment type="caution">
    <text evidence="3">The sequence shown here is derived from an EMBL/GenBank/DDBJ whole genome shotgun (WGS) entry which is preliminary data.</text>
</comment>
<feature type="compositionally biased region" description="Low complexity" evidence="1">
    <location>
        <begin position="526"/>
        <end position="535"/>
    </location>
</feature>
<gene>
    <name evidence="3" type="ORF">Tci_022486</name>
</gene>
<feature type="region of interest" description="Disordered" evidence="1">
    <location>
        <begin position="640"/>
        <end position="664"/>
    </location>
</feature>
<dbReference type="Pfam" id="PF07727">
    <property type="entry name" value="RVT_2"/>
    <property type="match status" value="2"/>
</dbReference>
<evidence type="ECO:0000259" key="2">
    <source>
        <dbReference type="Pfam" id="PF07727"/>
    </source>
</evidence>
<feature type="domain" description="Reverse transcriptase Ty1/copia-type" evidence="2">
    <location>
        <begin position="959"/>
        <end position="1201"/>
    </location>
</feature>
<accession>A0A6L2KM42</accession>
<feature type="region of interest" description="Disordered" evidence="1">
    <location>
        <begin position="386"/>
        <end position="414"/>
    </location>
</feature>
<dbReference type="PANTHER" id="PTHR11439">
    <property type="entry name" value="GAG-POL-RELATED RETROTRANSPOSON"/>
    <property type="match status" value="1"/>
</dbReference>
<feature type="domain" description="Reverse transcriptase Ty1/copia-type" evidence="2">
    <location>
        <begin position="536"/>
        <end position="600"/>
    </location>
</feature>
<organism evidence="3">
    <name type="scientific">Tanacetum cinerariifolium</name>
    <name type="common">Dalmatian daisy</name>
    <name type="synonym">Chrysanthemum cinerariifolium</name>
    <dbReference type="NCBI Taxonomy" id="118510"/>
    <lineage>
        <taxon>Eukaryota</taxon>
        <taxon>Viridiplantae</taxon>
        <taxon>Streptophyta</taxon>
        <taxon>Embryophyta</taxon>
        <taxon>Tracheophyta</taxon>
        <taxon>Spermatophyta</taxon>
        <taxon>Magnoliopsida</taxon>
        <taxon>eudicotyledons</taxon>
        <taxon>Gunneridae</taxon>
        <taxon>Pentapetalae</taxon>
        <taxon>asterids</taxon>
        <taxon>campanulids</taxon>
        <taxon>Asterales</taxon>
        <taxon>Asteraceae</taxon>
        <taxon>Asteroideae</taxon>
        <taxon>Anthemideae</taxon>
        <taxon>Anthemidinae</taxon>
        <taxon>Tanacetum</taxon>
    </lineage>
</organism>
<evidence type="ECO:0000313" key="3">
    <source>
        <dbReference type="EMBL" id="GEU50508.1"/>
    </source>
</evidence>
<feature type="region of interest" description="Disordered" evidence="1">
    <location>
        <begin position="487"/>
        <end position="535"/>
    </location>
</feature>
<proteinExistence type="predicted"/>
<dbReference type="InterPro" id="IPR043502">
    <property type="entry name" value="DNA/RNA_pol_sf"/>
</dbReference>